<feature type="domain" description="Bacterial repeat" evidence="4">
    <location>
        <begin position="443"/>
        <end position="510"/>
    </location>
</feature>
<evidence type="ECO:0000256" key="1">
    <source>
        <dbReference type="ARBA" id="ARBA00022441"/>
    </source>
</evidence>
<dbReference type="InterPro" id="IPR013378">
    <property type="entry name" value="InlB-like_B-rpt"/>
</dbReference>
<dbReference type="Pfam" id="PF11721">
    <property type="entry name" value="Malectin"/>
    <property type="match status" value="2"/>
</dbReference>
<dbReference type="Pfam" id="PF18998">
    <property type="entry name" value="Flg_new_2"/>
    <property type="match status" value="5"/>
</dbReference>
<dbReference type="NCBIfam" id="TIGR04183">
    <property type="entry name" value="Por_Secre_tail"/>
    <property type="match status" value="1"/>
</dbReference>
<dbReference type="Pfam" id="PF01344">
    <property type="entry name" value="Kelch_1"/>
    <property type="match status" value="1"/>
</dbReference>
<dbReference type="SUPFAM" id="SSF49785">
    <property type="entry name" value="Galactose-binding domain-like"/>
    <property type="match status" value="2"/>
</dbReference>
<feature type="domain" description="Bacterial repeat" evidence="4">
    <location>
        <begin position="898"/>
        <end position="968"/>
    </location>
</feature>
<dbReference type="Pfam" id="PF24681">
    <property type="entry name" value="Kelch_KLHDC2_KLHL20_DRC7"/>
    <property type="match status" value="1"/>
</dbReference>
<keyword evidence="2" id="KW-0677">Repeat</keyword>
<dbReference type="Gene3D" id="2.120.10.80">
    <property type="entry name" value="Kelch-type beta propeller"/>
    <property type="match status" value="2"/>
</dbReference>
<accession>A0ABP8L831</accession>
<dbReference type="InterPro" id="IPR006652">
    <property type="entry name" value="Kelch_1"/>
</dbReference>
<dbReference type="InterPro" id="IPR015915">
    <property type="entry name" value="Kelch-typ_b-propeller"/>
</dbReference>
<feature type="domain" description="Malectin" evidence="3">
    <location>
        <begin position="1121"/>
        <end position="1279"/>
    </location>
</feature>
<feature type="domain" description="Bacterial repeat" evidence="4">
    <location>
        <begin position="1049"/>
        <end position="1117"/>
    </location>
</feature>
<organism evidence="5 6">
    <name type="scientific">Pontibacter saemangeumensis</name>
    <dbReference type="NCBI Taxonomy" id="1084525"/>
    <lineage>
        <taxon>Bacteria</taxon>
        <taxon>Pseudomonadati</taxon>
        <taxon>Bacteroidota</taxon>
        <taxon>Cytophagia</taxon>
        <taxon>Cytophagales</taxon>
        <taxon>Hymenobacteraceae</taxon>
        <taxon>Pontibacter</taxon>
    </lineage>
</organism>
<evidence type="ECO:0000313" key="5">
    <source>
        <dbReference type="EMBL" id="GAA4424633.1"/>
    </source>
</evidence>
<evidence type="ECO:0000259" key="3">
    <source>
        <dbReference type="Pfam" id="PF11721"/>
    </source>
</evidence>
<dbReference type="InterPro" id="IPR008979">
    <property type="entry name" value="Galactose-bd-like_sf"/>
</dbReference>
<keyword evidence="6" id="KW-1185">Reference proteome</keyword>
<feature type="domain" description="Malectin" evidence="3">
    <location>
        <begin position="741"/>
        <end position="887"/>
    </location>
</feature>
<dbReference type="NCBIfam" id="TIGR02543">
    <property type="entry name" value="List_Bact_rpt"/>
    <property type="match status" value="1"/>
</dbReference>
<evidence type="ECO:0000256" key="2">
    <source>
        <dbReference type="ARBA" id="ARBA00022737"/>
    </source>
</evidence>
<name>A0ABP8L831_9BACT</name>
<reference evidence="6" key="1">
    <citation type="journal article" date="2019" name="Int. J. Syst. Evol. Microbiol.">
        <title>The Global Catalogue of Microorganisms (GCM) 10K type strain sequencing project: providing services to taxonomists for standard genome sequencing and annotation.</title>
        <authorList>
            <consortium name="The Broad Institute Genomics Platform"/>
            <consortium name="The Broad Institute Genome Sequencing Center for Infectious Disease"/>
            <person name="Wu L."/>
            <person name="Ma J."/>
        </authorList>
    </citation>
    <scope>NUCLEOTIDE SEQUENCE [LARGE SCALE GENOMIC DNA]</scope>
    <source>
        <strain evidence="6">JCM 17926</strain>
    </source>
</reference>
<dbReference type="Gene3D" id="2.60.120.430">
    <property type="entry name" value="Galactose-binding lectin"/>
    <property type="match status" value="2"/>
</dbReference>
<dbReference type="InterPro" id="IPR021720">
    <property type="entry name" value="Malectin_dom"/>
</dbReference>
<protein>
    <recommendedName>
        <fullName evidence="7">Por secretion system C-terminal sorting domain-containing protein</fullName>
    </recommendedName>
</protein>
<sequence>MLMPVFSNAQWTRKSDALRKRGECPSVLYKGKIYVFGGFGEHPNFESANEVYDASSDKWDLRASFPSGKTVTHQGVALIDDKIWHVGGRATNADGPVTSQVLIYDITNDSWSAGPELKDPANGQPLPLGGGGAALIGRTLHVFGGFAPSICGDQSIYHLTLDVDKWLADPLNTSWENKRAPMPIPRNHLNTVVLGGRIYALGGQFGHDCGGADQKYCHVYDPVTDTWTRLTDLPAARSHAEGGIFPVDGKIFMVGGQGASDVAQNTVLVFNPETNNGLGSWSDATEFQLPNNYYGISAKVVDNTFMISHGALTNITNERLETYTAPISRSIPYKFGFVAPCLSKTVKPGYPEVVKNLLFTVEGEKQYTLSSNAAWLTLSKNETGTAVPSAVEIEATIDASNLAPGEYAATITATGAGEGPGYTNGSFCVNIVVLSEADSHILSLHAIGNGALKSDPDQTVFAKGYKVTINATPALGYELEGWSGDASGSTNPLNLTMDGDKNITATFTKVQQPGGFITNITAASGKLYTQTDLVIWAKTYTDRTYQVTSIPTSLGGALLLQTANDDKFSTSSNALSFNMTQSGTIYVAYDPRATTLPSWLSDWQKLTDRVGVDDSKISYMDIYSKSFQAGTVTLGGNMQSPASGAQNNYFVIAKAGAVQATGYTLTLNTTGSGTVSKSPNQSSYAAGTEVTLTAAPAPGYAFSGWSGDASGTANPLKLTMDATKAVNATFTQSQITATNLINAGGAQYTDGAGRSWSADANFTGGLTKAKSFDVAGTLDDQLYLSYRYAASGAPFSYSIPAEAGTYTVRLHFLEPYYGAPGGVAGGAGKRVFHVDVEGQRVLSSYDIFAQDGAGKAVVKTFQGVSVSDGALHIAFSSLKDNAIISAIEIGRAGAPTTYTLDVSTAGSGTVSKSPNQSSYAAGTEVTLTAAPAAGYAFSGWSGDASGTAYPLKLTMDANKSVTATFTPVQQASYTLTVTTTGSGTVLKDPDQELYVDGSSVTLTATPAAGYAFAGWSGDATGAANPLSLTVSSDLSITATFTQVQQTSFTLAVITSGSGTVTKNPDQESYDPGTELTLTATPTTGYEFVGWGGDASGSANVVTLTMNADKAVTASFTEKLTTLRINAGGIQKDIAGITWIGCPASTSCNSYVSEGNAYKMSSSVAGVPANMDNEIFETGWTNTNVRNAKKNSVAFTYTIPVTNGDYLVQLYFAELEKTSAGQRVFDVNIEGGKKELSGFDISREAGTASAVMREIPMRITDGTVTIDFIRQVDNPIISAIAIVPATAAATSTAAVIAATEETNAARMVKVYPNPNTGGTGYVDIANFGIKEAVNLSLYSVTGQKLYETTAATDERGAASTEMKFGTQLRRGVYIIRAVSASGAAHTRLLIE</sequence>
<dbReference type="InterPro" id="IPR044060">
    <property type="entry name" value="Bacterial_rp_domain"/>
</dbReference>
<dbReference type="InterPro" id="IPR026444">
    <property type="entry name" value="Secre_tail"/>
</dbReference>
<dbReference type="Proteomes" id="UP001500552">
    <property type="component" value="Unassembled WGS sequence"/>
</dbReference>
<dbReference type="SMART" id="SM00612">
    <property type="entry name" value="Kelch"/>
    <property type="match status" value="3"/>
</dbReference>
<evidence type="ECO:0000313" key="6">
    <source>
        <dbReference type="Proteomes" id="UP001500552"/>
    </source>
</evidence>
<proteinExistence type="predicted"/>
<feature type="domain" description="Bacterial repeat" evidence="4">
    <location>
        <begin position="663"/>
        <end position="733"/>
    </location>
</feature>
<dbReference type="PANTHER" id="PTHR45632">
    <property type="entry name" value="LD33804P"/>
    <property type="match status" value="1"/>
</dbReference>
<dbReference type="SUPFAM" id="SSF117281">
    <property type="entry name" value="Kelch motif"/>
    <property type="match status" value="2"/>
</dbReference>
<keyword evidence="1" id="KW-0880">Kelch repeat</keyword>
<comment type="caution">
    <text evidence="5">The sequence shown here is derived from an EMBL/GenBank/DDBJ whole genome shotgun (WGS) entry which is preliminary data.</text>
</comment>
<evidence type="ECO:0000259" key="4">
    <source>
        <dbReference type="Pfam" id="PF18998"/>
    </source>
</evidence>
<gene>
    <name evidence="5" type="ORF">GCM10023188_04710</name>
</gene>
<dbReference type="EMBL" id="BAABHC010000002">
    <property type="protein sequence ID" value="GAA4424633.1"/>
    <property type="molecule type" value="Genomic_DNA"/>
</dbReference>
<evidence type="ECO:0008006" key="7">
    <source>
        <dbReference type="Google" id="ProtNLM"/>
    </source>
</evidence>
<feature type="domain" description="Bacterial repeat" evidence="4">
    <location>
        <begin position="973"/>
        <end position="1043"/>
    </location>
</feature>
<dbReference type="PANTHER" id="PTHR45632:SF3">
    <property type="entry name" value="KELCH-LIKE PROTEIN 32"/>
    <property type="match status" value="1"/>
</dbReference>